<protein>
    <submittedName>
        <fullName evidence="5">Pentatricopeptide repeat-containing protein</fullName>
    </submittedName>
</protein>
<dbReference type="InterPro" id="IPR002885">
    <property type="entry name" value="PPR_rpt"/>
</dbReference>
<dbReference type="Pfam" id="PF13041">
    <property type="entry name" value="PPR_2"/>
    <property type="match status" value="2"/>
</dbReference>
<dbReference type="Pfam" id="PF01535">
    <property type="entry name" value="PPR"/>
    <property type="match status" value="2"/>
</dbReference>
<dbReference type="GO" id="GO:0009451">
    <property type="term" value="P:RNA modification"/>
    <property type="evidence" value="ECO:0007669"/>
    <property type="project" value="InterPro"/>
</dbReference>
<dbReference type="InterPro" id="IPR032867">
    <property type="entry name" value="DYW_dom"/>
</dbReference>
<organism evidence="5 6">
    <name type="scientific">Vitis vinifera</name>
    <name type="common">Grape</name>
    <dbReference type="NCBI Taxonomy" id="29760"/>
    <lineage>
        <taxon>Eukaryota</taxon>
        <taxon>Viridiplantae</taxon>
        <taxon>Streptophyta</taxon>
        <taxon>Embryophyta</taxon>
        <taxon>Tracheophyta</taxon>
        <taxon>Spermatophyta</taxon>
        <taxon>Magnoliopsida</taxon>
        <taxon>eudicotyledons</taxon>
        <taxon>Gunneridae</taxon>
        <taxon>Pentapetalae</taxon>
        <taxon>rosids</taxon>
        <taxon>Vitales</taxon>
        <taxon>Vitaceae</taxon>
        <taxon>Viteae</taxon>
        <taxon>Vitis</taxon>
    </lineage>
</organism>
<evidence type="ECO:0000259" key="4">
    <source>
        <dbReference type="Pfam" id="PF14432"/>
    </source>
</evidence>
<dbReference type="GO" id="GO:0003723">
    <property type="term" value="F:RNA binding"/>
    <property type="evidence" value="ECO:0007669"/>
    <property type="project" value="InterPro"/>
</dbReference>
<comment type="caution">
    <text evidence="5">The sequence shown here is derived from an EMBL/GenBank/DDBJ whole genome shotgun (WGS) entry which is preliminary data.</text>
</comment>
<reference evidence="5 6" key="1">
    <citation type="journal article" date="2018" name="PLoS Genet.">
        <title>Population sequencing reveals clonal diversity and ancestral inbreeding in the grapevine cultivar Chardonnay.</title>
        <authorList>
            <person name="Roach M.J."/>
            <person name="Johnson D.L."/>
            <person name="Bohlmann J."/>
            <person name="van Vuuren H.J."/>
            <person name="Jones S.J."/>
            <person name="Pretorius I.S."/>
            <person name="Schmidt S.A."/>
            <person name="Borneman A.R."/>
        </authorList>
    </citation>
    <scope>NUCLEOTIDE SEQUENCE [LARGE SCALE GENOMIC DNA]</scope>
    <source>
        <strain evidence="6">cv. Chardonnay</strain>
        <tissue evidence="5">Leaf</tissue>
    </source>
</reference>
<feature type="repeat" description="PPR" evidence="3">
    <location>
        <begin position="225"/>
        <end position="259"/>
    </location>
</feature>
<dbReference type="InterPro" id="IPR046848">
    <property type="entry name" value="E_motif"/>
</dbReference>
<accession>A0A438JSB2</accession>
<feature type="repeat" description="PPR" evidence="3">
    <location>
        <begin position="295"/>
        <end position="325"/>
    </location>
</feature>
<dbReference type="FunFam" id="1.25.40.10:FF:000344">
    <property type="entry name" value="Pentatricopeptide repeat-containing protein"/>
    <property type="match status" value="1"/>
</dbReference>
<dbReference type="InterPro" id="IPR046849">
    <property type="entry name" value="E2_motif"/>
</dbReference>
<proteinExistence type="inferred from homology"/>
<evidence type="ECO:0000313" key="6">
    <source>
        <dbReference type="Proteomes" id="UP000288805"/>
    </source>
</evidence>
<dbReference type="EMBL" id="QGNW01000029">
    <property type="protein sequence ID" value="RVX11852.1"/>
    <property type="molecule type" value="Genomic_DNA"/>
</dbReference>
<keyword evidence="2" id="KW-0677">Repeat</keyword>
<comment type="similarity">
    <text evidence="1">Belongs to the PPR family. PCMP-H subfamily.</text>
</comment>
<evidence type="ECO:0000256" key="3">
    <source>
        <dbReference type="PROSITE-ProRule" id="PRU00708"/>
    </source>
</evidence>
<dbReference type="PANTHER" id="PTHR47926">
    <property type="entry name" value="PENTATRICOPEPTIDE REPEAT-CONTAINING PROTEIN"/>
    <property type="match status" value="1"/>
</dbReference>
<dbReference type="InterPro" id="IPR011990">
    <property type="entry name" value="TPR-like_helical_dom_sf"/>
</dbReference>
<dbReference type="SUPFAM" id="SSF48452">
    <property type="entry name" value="TPR-like"/>
    <property type="match status" value="1"/>
</dbReference>
<feature type="repeat" description="PPR" evidence="3">
    <location>
        <begin position="326"/>
        <end position="360"/>
    </location>
</feature>
<dbReference type="Pfam" id="PF14432">
    <property type="entry name" value="DYW_deaminase"/>
    <property type="match status" value="1"/>
</dbReference>
<sequence>MFKLRNRSLIALRNGRLDFCTAPSVIPIVESIIETQIRQTSLNLFNRVEESSKFHFLQRLNPKFYLSALVNCRNLTQIRQVHAQASVHGMLQNLIVANKLVYFYSYYRALDDAYGLFDGMCVRDSVTWSVMVGGFAKVGDYMNCFGTFRELIRCGARPDNYTLPFVIRACRDLKNLQMGRLIHHIVYKFGLDLDHFVCAALVDMYGKCREIEDARFLFDKMPERDLVTWTVMIGGYAECGNANESLVLFDKMREEGVVPDKVAMVTVVFACAKLGAMHKARTIDDYIQRKKFRLDVILGTAMIDMHAKCGCVESAREIFDRMEEKNVISWSAMIAAYGYHGQGRKALDLFPMMLRSGILPNKITLVSLLYACSHAGLVEEGLRFFSSMWEDYSVRADVKHYTCVVDLLGRAGRLDEALKLIESMTVEKDEGLWGAFLGACRTHKDVVLAEKAATSLLELQPQNPGHYILLSNIYANAGRWEDVAKIRDLMSQRRLKKIPGWTWIEVDNKSHQFSVGDTTHPRSKEIYEMLKSLGNKLELVGYVPDTNFVLHDVDEELKIGILYTHSEKLAIAFGLIATPEHTPIRIIKNLRVCGDCHTFCKLVSAITGRVIIVRDANRFHHFKEGACSCGDYW</sequence>
<evidence type="ECO:0000256" key="2">
    <source>
        <dbReference type="ARBA" id="ARBA00022737"/>
    </source>
</evidence>
<dbReference type="PROSITE" id="PS51375">
    <property type="entry name" value="PPR"/>
    <property type="match status" value="6"/>
</dbReference>
<feature type="repeat" description="PPR" evidence="3">
    <location>
        <begin position="124"/>
        <end position="158"/>
    </location>
</feature>
<feature type="repeat" description="PPR" evidence="3">
    <location>
        <begin position="397"/>
        <end position="427"/>
    </location>
</feature>
<dbReference type="Pfam" id="PF20430">
    <property type="entry name" value="Eplus_motif"/>
    <property type="match status" value="1"/>
</dbReference>
<dbReference type="Pfam" id="PF20431">
    <property type="entry name" value="E_motif"/>
    <property type="match status" value="1"/>
</dbReference>
<feature type="domain" description="DYW" evidence="4">
    <location>
        <begin position="541"/>
        <end position="633"/>
    </location>
</feature>
<dbReference type="NCBIfam" id="TIGR00756">
    <property type="entry name" value="PPR"/>
    <property type="match status" value="5"/>
</dbReference>
<dbReference type="FunFam" id="1.25.40.10:FF:001050">
    <property type="entry name" value="Pentatricopeptide repeat-containing protein At2g33760"/>
    <property type="match status" value="1"/>
</dbReference>
<dbReference type="GO" id="GO:0031425">
    <property type="term" value="P:chloroplast RNA processing"/>
    <property type="evidence" value="ECO:0007669"/>
    <property type="project" value="UniProtKB-ARBA"/>
</dbReference>
<evidence type="ECO:0000313" key="5">
    <source>
        <dbReference type="EMBL" id="RVX11852.1"/>
    </source>
</evidence>
<dbReference type="InterPro" id="IPR046960">
    <property type="entry name" value="PPR_At4g14850-like_plant"/>
</dbReference>
<gene>
    <name evidence="5" type="primary">PCMP-H43_11</name>
    <name evidence="5" type="ORF">CK203_009646</name>
</gene>
<feature type="repeat" description="PPR" evidence="3">
    <location>
        <begin position="194"/>
        <end position="224"/>
    </location>
</feature>
<dbReference type="GO" id="GO:0008270">
    <property type="term" value="F:zinc ion binding"/>
    <property type="evidence" value="ECO:0007669"/>
    <property type="project" value="InterPro"/>
</dbReference>
<dbReference type="Proteomes" id="UP000288805">
    <property type="component" value="Unassembled WGS sequence"/>
</dbReference>
<name>A0A438JSB2_VITVI</name>
<dbReference type="FunFam" id="1.25.40.10:FF:000231">
    <property type="entry name" value="Pentatricopeptide repeat-containing protein chloroplastic"/>
    <property type="match status" value="1"/>
</dbReference>
<evidence type="ECO:0000256" key="1">
    <source>
        <dbReference type="ARBA" id="ARBA00006643"/>
    </source>
</evidence>
<dbReference type="PANTHER" id="PTHR47926:SF452">
    <property type="entry name" value="PENTATRICOPEPTIDE REPEAT-CONTAINING PROTEIN"/>
    <property type="match status" value="1"/>
</dbReference>
<dbReference type="AlphaFoldDB" id="A0A438JSB2"/>
<dbReference type="Gene3D" id="1.25.40.10">
    <property type="entry name" value="Tetratricopeptide repeat domain"/>
    <property type="match status" value="4"/>
</dbReference>